<evidence type="ECO:0000256" key="1">
    <source>
        <dbReference type="ARBA" id="ARBA00008668"/>
    </source>
</evidence>
<organism evidence="4 5">
    <name type="scientific">Zingiber officinale</name>
    <name type="common">Ginger</name>
    <name type="synonym">Amomum zingiber</name>
    <dbReference type="NCBI Taxonomy" id="94328"/>
    <lineage>
        <taxon>Eukaryota</taxon>
        <taxon>Viridiplantae</taxon>
        <taxon>Streptophyta</taxon>
        <taxon>Embryophyta</taxon>
        <taxon>Tracheophyta</taxon>
        <taxon>Spermatophyta</taxon>
        <taxon>Magnoliopsida</taxon>
        <taxon>Liliopsida</taxon>
        <taxon>Zingiberales</taxon>
        <taxon>Zingiberaceae</taxon>
        <taxon>Zingiber</taxon>
    </lineage>
</organism>
<protein>
    <recommendedName>
        <fullName evidence="6">GDSL esterase/lipase</fullName>
    </recommendedName>
</protein>
<dbReference type="Pfam" id="PF00657">
    <property type="entry name" value="Lipase_GDSL"/>
    <property type="match status" value="1"/>
</dbReference>
<evidence type="ECO:0000256" key="2">
    <source>
        <dbReference type="ARBA" id="ARBA00023180"/>
    </source>
</evidence>
<name>A0A8J5GIB5_ZINOF</name>
<dbReference type="InterPro" id="IPR036514">
    <property type="entry name" value="SGNH_hydro_sf"/>
</dbReference>
<reference evidence="4 5" key="1">
    <citation type="submission" date="2020-08" db="EMBL/GenBank/DDBJ databases">
        <title>Plant Genome Project.</title>
        <authorList>
            <person name="Zhang R.-G."/>
        </authorList>
    </citation>
    <scope>NUCLEOTIDE SEQUENCE [LARGE SCALE GENOMIC DNA]</scope>
    <source>
        <tissue evidence="4">Rhizome</tissue>
    </source>
</reference>
<dbReference type="PANTHER" id="PTHR22835">
    <property type="entry name" value="ZINC FINGER FYVE DOMAIN CONTAINING PROTEIN"/>
    <property type="match status" value="1"/>
</dbReference>
<dbReference type="EMBL" id="JACMSC010000009">
    <property type="protein sequence ID" value="KAG6508091.1"/>
    <property type="molecule type" value="Genomic_DNA"/>
</dbReference>
<sequence>MASSCGLQWLLLVEAVLVVAASSDSCHFPAIFNFGDSNFDTGGLSAAFRAAPSPYDESYFVKPVGQYYDGLLLVDFIGTFIHMSQSQLQQHDSLPPSHLQNHNIIAACSLCLPFLSAYLNSVGTNFSHGANFATAGSMIRQPYALQQKLSQTLVFHRCLFHFRPMSMKPM</sequence>
<comment type="caution">
    <text evidence="4">The sequence shown here is derived from an EMBL/GenBank/DDBJ whole genome shotgun (WGS) entry which is preliminary data.</text>
</comment>
<keyword evidence="5" id="KW-1185">Reference proteome</keyword>
<dbReference type="PANTHER" id="PTHR22835:SF588">
    <property type="entry name" value="ALPHA-L-FUCOSIDASE 3"/>
    <property type="match status" value="1"/>
</dbReference>
<evidence type="ECO:0000313" key="4">
    <source>
        <dbReference type="EMBL" id="KAG6508091.1"/>
    </source>
</evidence>
<dbReference type="Gene3D" id="3.40.50.1110">
    <property type="entry name" value="SGNH hydrolase"/>
    <property type="match status" value="1"/>
</dbReference>
<dbReference type="InterPro" id="IPR001087">
    <property type="entry name" value="GDSL"/>
</dbReference>
<accession>A0A8J5GIB5</accession>
<gene>
    <name evidence="4" type="ORF">ZIOFF_033450</name>
</gene>
<comment type="similarity">
    <text evidence="1">Belongs to the 'GDSL' lipolytic enzyme family.</text>
</comment>
<feature type="chain" id="PRO_5035213400" description="GDSL esterase/lipase" evidence="3">
    <location>
        <begin position="22"/>
        <end position="170"/>
    </location>
</feature>
<feature type="signal peptide" evidence="3">
    <location>
        <begin position="1"/>
        <end position="21"/>
    </location>
</feature>
<dbReference type="Proteomes" id="UP000734854">
    <property type="component" value="Unassembled WGS sequence"/>
</dbReference>
<proteinExistence type="inferred from homology"/>
<keyword evidence="3" id="KW-0732">Signal</keyword>
<evidence type="ECO:0000313" key="5">
    <source>
        <dbReference type="Proteomes" id="UP000734854"/>
    </source>
</evidence>
<dbReference type="AlphaFoldDB" id="A0A8J5GIB5"/>
<dbReference type="GO" id="GO:0016788">
    <property type="term" value="F:hydrolase activity, acting on ester bonds"/>
    <property type="evidence" value="ECO:0007669"/>
    <property type="project" value="InterPro"/>
</dbReference>
<evidence type="ECO:0000256" key="3">
    <source>
        <dbReference type="SAM" id="SignalP"/>
    </source>
</evidence>
<keyword evidence="2" id="KW-0325">Glycoprotein</keyword>
<evidence type="ECO:0008006" key="6">
    <source>
        <dbReference type="Google" id="ProtNLM"/>
    </source>
</evidence>